<dbReference type="PANTHER" id="PTHR21301:SF10">
    <property type="entry name" value="REVERSE TRANSCRIPTASE DOMAIN-CONTAINING PROTEIN"/>
    <property type="match status" value="1"/>
</dbReference>
<gene>
    <name evidence="2" type="ORF">GRG538_LOCUS29698</name>
    <name evidence="3" type="ORF">KIK155_LOCUS29187</name>
</gene>
<sequence>MAIIKKANDFHPNIKLEATIGSCVPFLDLLINNKNSILSTSVYRQLVAEPCVVPFISDHPPHVFSNIIHAALLRAVRYSSTSEIFQNERRAIRLMLLYNGYPSRYIDTHIRKFFVNSISQTSMIPFLDNESHSFIMRNSLLAQPSVKEREINHRIATAGLNAEANDDHTREKTTKLTIIPKQKKPNKFTNTVSSLHT</sequence>
<reference evidence="2" key="1">
    <citation type="submission" date="2021-02" db="EMBL/GenBank/DDBJ databases">
        <authorList>
            <person name="Nowell W R."/>
        </authorList>
    </citation>
    <scope>NUCLEOTIDE SEQUENCE</scope>
</reference>
<protein>
    <recommendedName>
        <fullName evidence="1">Helix-turn-helix domain-containing protein</fullName>
    </recommendedName>
</protein>
<comment type="caution">
    <text evidence="2">The sequence shown here is derived from an EMBL/GenBank/DDBJ whole genome shotgun (WGS) entry which is preliminary data.</text>
</comment>
<evidence type="ECO:0000313" key="4">
    <source>
        <dbReference type="Proteomes" id="UP000663872"/>
    </source>
</evidence>
<dbReference type="PANTHER" id="PTHR21301">
    <property type="entry name" value="REVERSE TRANSCRIPTASE"/>
    <property type="match status" value="1"/>
</dbReference>
<organism evidence="2 4">
    <name type="scientific">Rotaria socialis</name>
    <dbReference type="NCBI Taxonomy" id="392032"/>
    <lineage>
        <taxon>Eukaryota</taxon>
        <taxon>Metazoa</taxon>
        <taxon>Spiralia</taxon>
        <taxon>Gnathifera</taxon>
        <taxon>Rotifera</taxon>
        <taxon>Eurotatoria</taxon>
        <taxon>Bdelloidea</taxon>
        <taxon>Philodinida</taxon>
        <taxon>Philodinidae</taxon>
        <taxon>Rotaria</taxon>
    </lineage>
</organism>
<dbReference type="Pfam" id="PF26215">
    <property type="entry name" value="HTH_animal"/>
    <property type="match status" value="1"/>
</dbReference>
<dbReference type="AlphaFoldDB" id="A0A818W8G1"/>
<name>A0A818W8G1_9BILA</name>
<dbReference type="InterPro" id="IPR058912">
    <property type="entry name" value="HTH_animal"/>
</dbReference>
<proteinExistence type="predicted"/>
<evidence type="ECO:0000313" key="2">
    <source>
        <dbReference type="EMBL" id="CAF3721828.1"/>
    </source>
</evidence>
<dbReference type="EMBL" id="CAJNYT010005215">
    <property type="protein sequence ID" value="CAF3721828.1"/>
    <property type="molecule type" value="Genomic_DNA"/>
</dbReference>
<feature type="domain" description="Helix-turn-helix" evidence="1">
    <location>
        <begin position="52"/>
        <end position="111"/>
    </location>
</feature>
<dbReference type="Proteomes" id="UP000663872">
    <property type="component" value="Unassembled WGS sequence"/>
</dbReference>
<accession>A0A818W8G1</accession>
<evidence type="ECO:0000313" key="3">
    <source>
        <dbReference type="EMBL" id="CAF3741756.1"/>
    </source>
</evidence>
<dbReference type="EMBL" id="CAJNYV010005395">
    <property type="protein sequence ID" value="CAF3741756.1"/>
    <property type="molecule type" value="Genomic_DNA"/>
</dbReference>
<evidence type="ECO:0000259" key="1">
    <source>
        <dbReference type="Pfam" id="PF26215"/>
    </source>
</evidence>
<dbReference type="Proteomes" id="UP000663865">
    <property type="component" value="Unassembled WGS sequence"/>
</dbReference>